<sequence length="63" mass="6900">MFIILLKNHGLARTEAISVRNYIISLSENPIIKINLTRGAPQTGFSSIKWAGARLECALSGPF</sequence>
<dbReference type="AlphaFoldDB" id="A0A3D3R218"/>
<name>A0A3D3R218_9PLAN</name>
<gene>
    <name evidence="1" type="ORF">DIT97_07390</name>
</gene>
<proteinExistence type="predicted"/>
<comment type="caution">
    <text evidence="1">The sequence shown here is derived from an EMBL/GenBank/DDBJ whole genome shotgun (WGS) entry which is preliminary data.</text>
</comment>
<organism evidence="1 2">
    <name type="scientific">Gimesia maris</name>
    <dbReference type="NCBI Taxonomy" id="122"/>
    <lineage>
        <taxon>Bacteria</taxon>
        <taxon>Pseudomonadati</taxon>
        <taxon>Planctomycetota</taxon>
        <taxon>Planctomycetia</taxon>
        <taxon>Planctomycetales</taxon>
        <taxon>Planctomycetaceae</taxon>
        <taxon>Gimesia</taxon>
    </lineage>
</organism>
<protein>
    <submittedName>
        <fullName evidence="1">Uncharacterized protein</fullName>
    </submittedName>
</protein>
<evidence type="ECO:0000313" key="2">
    <source>
        <dbReference type="Proteomes" id="UP000263642"/>
    </source>
</evidence>
<dbReference type="EMBL" id="DQAY01000045">
    <property type="protein sequence ID" value="HCO22873.1"/>
    <property type="molecule type" value="Genomic_DNA"/>
</dbReference>
<accession>A0A3D3R218</accession>
<evidence type="ECO:0000313" key="1">
    <source>
        <dbReference type="EMBL" id="HCO22873.1"/>
    </source>
</evidence>
<dbReference type="Proteomes" id="UP000263642">
    <property type="component" value="Unassembled WGS sequence"/>
</dbReference>
<reference evidence="1 2" key="1">
    <citation type="journal article" date="2018" name="Nat. Biotechnol.">
        <title>A standardized bacterial taxonomy based on genome phylogeny substantially revises the tree of life.</title>
        <authorList>
            <person name="Parks D.H."/>
            <person name="Chuvochina M."/>
            <person name="Waite D.W."/>
            <person name="Rinke C."/>
            <person name="Skarshewski A."/>
            <person name="Chaumeil P.A."/>
            <person name="Hugenholtz P."/>
        </authorList>
    </citation>
    <scope>NUCLEOTIDE SEQUENCE [LARGE SCALE GENOMIC DNA]</scope>
    <source>
        <strain evidence="1">UBA9375</strain>
    </source>
</reference>